<feature type="non-terminal residue" evidence="2">
    <location>
        <position position="1"/>
    </location>
</feature>
<dbReference type="Proteomes" id="UP001189429">
    <property type="component" value="Unassembled WGS sequence"/>
</dbReference>
<dbReference type="PANTHER" id="PTHR46961">
    <property type="entry name" value="DYNEIN HEAVY CHAIN 1, AXONEMAL-LIKE PROTEIN"/>
    <property type="match status" value="1"/>
</dbReference>
<dbReference type="Gene3D" id="3.10.490.20">
    <property type="match status" value="1"/>
</dbReference>
<organism evidence="2 3">
    <name type="scientific">Prorocentrum cordatum</name>
    <dbReference type="NCBI Taxonomy" id="2364126"/>
    <lineage>
        <taxon>Eukaryota</taxon>
        <taxon>Sar</taxon>
        <taxon>Alveolata</taxon>
        <taxon>Dinophyceae</taxon>
        <taxon>Prorocentrales</taxon>
        <taxon>Prorocentraceae</taxon>
        <taxon>Prorocentrum</taxon>
    </lineage>
</organism>
<evidence type="ECO:0000259" key="1">
    <source>
        <dbReference type="Pfam" id="PF18199"/>
    </source>
</evidence>
<dbReference type="Pfam" id="PF18199">
    <property type="entry name" value="Dynein_C"/>
    <property type="match status" value="1"/>
</dbReference>
<dbReference type="Gene3D" id="1.20.1270.280">
    <property type="match status" value="1"/>
</dbReference>
<evidence type="ECO:0000313" key="2">
    <source>
        <dbReference type="EMBL" id="CAK0809351.1"/>
    </source>
</evidence>
<name>A0ABN9QSX9_9DINO</name>
<proteinExistence type="predicted"/>
<reference evidence="2" key="1">
    <citation type="submission" date="2023-10" db="EMBL/GenBank/DDBJ databases">
        <authorList>
            <person name="Chen Y."/>
            <person name="Shah S."/>
            <person name="Dougan E. K."/>
            <person name="Thang M."/>
            <person name="Chan C."/>
        </authorList>
    </citation>
    <scope>NUCLEOTIDE SEQUENCE [LARGE SCALE GENOMIC DNA]</scope>
</reference>
<accession>A0ABN9QSX9</accession>
<dbReference type="InterPro" id="IPR026983">
    <property type="entry name" value="DHC"/>
</dbReference>
<dbReference type="EMBL" id="CAUYUJ010004380">
    <property type="protein sequence ID" value="CAK0809351.1"/>
    <property type="molecule type" value="Genomic_DNA"/>
</dbReference>
<sequence>TNDPSGAEISWLMPKLGGWFTGLNERYHMLNTWLENGRGAMKSHWLTGFTNAQGFLTGMRQEVTRQHKKDQWALDDVVNHTRVENVDAERVKEVPEEGQNIHGLFMEGGRWNRAEQLLDESEPKKLFAPMPVIYVTATTAKDLRQMGISHIPGDRYNAAVYK</sequence>
<gene>
    <name evidence="2" type="ORF">PCOR1329_LOCUS14628</name>
</gene>
<dbReference type="InterPro" id="IPR041228">
    <property type="entry name" value="Dynein_C"/>
</dbReference>
<dbReference type="InterPro" id="IPR043160">
    <property type="entry name" value="Dynein_C_barrel"/>
</dbReference>
<evidence type="ECO:0000313" key="3">
    <source>
        <dbReference type="Proteomes" id="UP001189429"/>
    </source>
</evidence>
<keyword evidence="3" id="KW-1185">Reference proteome</keyword>
<feature type="non-terminal residue" evidence="2">
    <location>
        <position position="162"/>
    </location>
</feature>
<comment type="caution">
    <text evidence="2">The sequence shown here is derived from an EMBL/GenBank/DDBJ whole genome shotgun (WGS) entry which is preliminary data.</text>
</comment>
<feature type="domain" description="Dynein heavy chain C-terminal" evidence="1">
    <location>
        <begin position="12"/>
        <end position="162"/>
    </location>
</feature>
<protein>
    <recommendedName>
        <fullName evidence="1">Dynein heavy chain C-terminal domain-containing protein</fullName>
    </recommendedName>
</protein>